<protein>
    <submittedName>
        <fullName evidence="3">Uncharacterized protein</fullName>
    </submittedName>
</protein>
<dbReference type="InterPro" id="IPR042070">
    <property type="entry name" value="PucR_C-HTH_sf"/>
</dbReference>
<organism evidence="3 4">
    <name type="scientific">Mycolicibacterium smegmatis (strain ATCC 700084 / mc(2)155)</name>
    <name type="common">Mycobacterium smegmatis</name>
    <dbReference type="NCBI Taxonomy" id="246196"/>
    <lineage>
        <taxon>Bacteria</taxon>
        <taxon>Bacillati</taxon>
        <taxon>Actinomycetota</taxon>
        <taxon>Actinomycetes</taxon>
        <taxon>Mycobacteriales</taxon>
        <taxon>Mycobacteriaceae</taxon>
        <taxon>Mycolicibacterium</taxon>
    </lineage>
</organism>
<reference evidence="3 4" key="1">
    <citation type="journal article" date="2007" name="Genome Biol.">
        <title>Interrupted coding sequences in Mycobacterium smegmatis: authentic mutations or sequencing errors?</title>
        <authorList>
            <person name="Deshayes C."/>
            <person name="Perrodou E."/>
            <person name="Gallien S."/>
            <person name="Euphrasie D."/>
            <person name="Schaeffer C."/>
            <person name="Van-Dorsselaer A."/>
            <person name="Poch O."/>
            <person name="Lecompte O."/>
            <person name="Reyrat J.M."/>
        </authorList>
    </citation>
    <scope>NUCLEOTIDE SEQUENCE [LARGE SCALE GENOMIC DNA]</scope>
    <source>
        <strain evidence="4">ATCC 700084 / mc(2)155</strain>
    </source>
</reference>
<feature type="domain" description="RsbT co-antagonist protein RsbRD N-terminal" evidence="2">
    <location>
        <begin position="105"/>
        <end position="234"/>
    </location>
</feature>
<sequence length="456" mass="50843">MYVVAMGTDRMAANVTMPMFTVQRVLSHTLCTSTSHAGCRRAIRRADWAPRQLRSEYRRIWSPVVTPKSAVPSPVMRSLACSRADTKVRWRALLQNLGDMLDDLADDYLMRVDSGARFYDNVPSEEDLRDAARLAFRYLLDTLLERPMSRRLIEFPAAVGSLRATQGIALENLTAAVRTDFLVAWSALLRLAGEDDMAILALHVDVLWKTVDDFTIQVQRGYLDQRLAMARTSALEQQHTLSDLFCREPAPTTVRRAAQILGLEETATYWIIGTPSEEAGRSVARRLLNKHLTPFEYIDRGIALILVAADGRWADDEAVVADVMSGLDGAVAPRSVPLADVHRAAATVRMLVDLGKSGATTLLRSWVHLSMAQLSEVIDDLRGYVLDPLRKVHDRELIVETIQTFADNGSVADTASVLYCHRNTVMNRIRRFEEATGISLRSPRSLAMVQLCLLPA</sequence>
<dbReference type="InterPro" id="IPR025736">
    <property type="entry name" value="PucR_C-HTH_dom"/>
</dbReference>
<name>I7FNV1_MYCS2</name>
<accession>I7FNV1</accession>
<dbReference type="InterPro" id="IPR025751">
    <property type="entry name" value="RsbRD_N_dom"/>
</dbReference>
<feature type="domain" description="PucR C-terminal helix-turn-helix" evidence="1">
    <location>
        <begin position="399"/>
        <end position="453"/>
    </location>
</feature>
<gene>
    <name evidence="3" type="ordered locus">MSMEI_3905</name>
</gene>
<dbReference type="Pfam" id="PF14361">
    <property type="entry name" value="RsbRD_N"/>
    <property type="match status" value="1"/>
</dbReference>
<dbReference type="PANTHER" id="PTHR33744">
    <property type="entry name" value="CARBOHYDRATE DIACID REGULATOR"/>
    <property type="match status" value="1"/>
</dbReference>
<dbReference type="PANTHER" id="PTHR33744:SF16">
    <property type="entry name" value="CARBOHYDRATE DIACID REGULATOR"/>
    <property type="match status" value="1"/>
</dbReference>
<dbReference type="Pfam" id="PF13556">
    <property type="entry name" value="HTH_30"/>
    <property type="match status" value="1"/>
</dbReference>
<dbReference type="InterPro" id="IPR051448">
    <property type="entry name" value="CdaR-like_regulators"/>
</dbReference>
<dbReference type="KEGG" id="msg:MSMEI_3905"/>
<evidence type="ECO:0000259" key="1">
    <source>
        <dbReference type="Pfam" id="PF13556"/>
    </source>
</evidence>
<dbReference type="PATRIC" id="fig|246196.56.peg.4000"/>
<dbReference type="AlphaFoldDB" id="I7FNV1"/>
<evidence type="ECO:0000259" key="2">
    <source>
        <dbReference type="Pfam" id="PF14361"/>
    </source>
</evidence>
<evidence type="ECO:0000313" key="4">
    <source>
        <dbReference type="Proteomes" id="UP000006158"/>
    </source>
</evidence>
<dbReference type="Proteomes" id="UP000006158">
    <property type="component" value="Chromosome"/>
</dbReference>
<proteinExistence type="predicted"/>
<dbReference type="EMBL" id="CP001663">
    <property type="protein sequence ID" value="AFP40363.1"/>
    <property type="molecule type" value="Genomic_DNA"/>
</dbReference>
<evidence type="ECO:0000313" key="3">
    <source>
        <dbReference type="EMBL" id="AFP40363.1"/>
    </source>
</evidence>
<dbReference type="Gene3D" id="1.10.10.2840">
    <property type="entry name" value="PucR C-terminal helix-turn-helix domain"/>
    <property type="match status" value="1"/>
</dbReference>
<reference evidence="3 4" key="2">
    <citation type="journal article" date="2009" name="Genome Res.">
        <title>Ortho-proteogenomics: multiple proteomes investigation through orthology and a new MS-based protocol.</title>
        <authorList>
            <person name="Gallien S."/>
            <person name="Perrodou E."/>
            <person name="Carapito C."/>
            <person name="Deshayes C."/>
            <person name="Reyrat J.M."/>
            <person name="Van Dorsselaer A."/>
            <person name="Poch O."/>
            <person name="Schaeffer C."/>
            <person name="Lecompte O."/>
        </authorList>
    </citation>
    <scope>NUCLEOTIDE SEQUENCE [LARGE SCALE GENOMIC DNA]</scope>
    <source>
        <strain evidence="4">ATCC 700084 / mc(2)155</strain>
    </source>
</reference>